<evidence type="ECO:0000313" key="2">
    <source>
        <dbReference type="Proteomes" id="UP000053260"/>
    </source>
</evidence>
<name>A0A101UZF0_9ACTN</name>
<organism evidence="1 2">
    <name type="scientific">Streptomyces dysideae</name>
    <dbReference type="NCBI Taxonomy" id="909626"/>
    <lineage>
        <taxon>Bacteria</taxon>
        <taxon>Bacillati</taxon>
        <taxon>Actinomycetota</taxon>
        <taxon>Actinomycetes</taxon>
        <taxon>Kitasatosporales</taxon>
        <taxon>Streptomycetaceae</taxon>
        <taxon>Streptomyces</taxon>
    </lineage>
</organism>
<sequence length="101" mass="10893">MASVAPSGVTPGDITGLWASNQVTSLLDGVDGTVPEYGSLEWVQLPPGDPRKVAAVIAAAEEFRRYVLEETWMDELHRRDPEAWHAELAANSYAPQNGTGT</sequence>
<keyword evidence="2" id="KW-1185">Reference proteome</keyword>
<protein>
    <recommendedName>
        <fullName evidence="3">DUF2742 domain-containing protein</fullName>
    </recommendedName>
</protein>
<dbReference type="EMBL" id="LMXB01000048">
    <property type="protein sequence ID" value="KUO19663.1"/>
    <property type="molecule type" value="Genomic_DNA"/>
</dbReference>
<gene>
    <name evidence="1" type="ORF">AQJ91_17710</name>
</gene>
<evidence type="ECO:0000313" key="1">
    <source>
        <dbReference type="EMBL" id="KUO19663.1"/>
    </source>
</evidence>
<dbReference type="STRING" id="909626.AQJ91_17710"/>
<dbReference type="OrthoDB" id="4305396at2"/>
<dbReference type="AlphaFoldDB" id="A0A101UZF0"/>
<comment type="caution">
    <text evidence="1">The sequence shown here is derived from an EMBL/GenBank/DDBJ whole genome shotgun (WGS) entry which is preliminary data.</text>
</comment>
<dbReference type="Proteomes" id="UP000053260">
    <property type="component" value="Unassembled WGS sequence"/>
</dbReference>
<proteinExistence type="predicted"/>
<reference evidence="1 2" key="1">
    <citation type="submission" date="2015-10" db="EMBL/GenBank/DDBJ databases">
        <title>Draft genome sequence of Streptomyces sp. RV15, isolated from a marine sponge.</title>
        <authorList>
            <person name="Ruckert C."/>
            <person name="Abdelmohsen U.R."/>
            <person name="Winkler A."/>
            <person name="Hentschel U."/>
            <person name="Kalinowski J."/>
            <person name="Kampfer P."/>
            <person name="Glaeser S."/>
        </authorList>
    </citation>
    <scope>NUCLEOTIDE SEQUENCE [LARGE SCALE GENOMIC DNA]</scope>
    <source>
        <strain evidence="1 2">RV15</strain>
    </source>
</reference>
<accession>A0A101UZF0</accession>
<dbReference type="RefSeq" id="WP_067022206.1">
    <property type="nucleotide sequence ID" value="NZ_KQ949084.1"/>
</dbReference>
<evidence type="ECO:0008006" key="3">
    <source>
        <dbReference type="Google" id="ProtNLM"/>
    </source>
</evidence>